<dbReference type="Pfam" id="PF24604">
    <property type="entry name" value="B-barrel_PelB_C"/>
    <property type="match status" value="1"/>
</dbReference>
<dbReference type="Pfam" id="PF13429">
    <property type="entry name" value="TPR_15"/>
    <property type="match status" value="1"/>
</dbReference>
<name>A0A0B6S1D9_BURPL</name>
<dbReference type="Gene3D" id="1.25.40.10">
    <property type="entry name" value="Tetratricopeptide repeat domain"/>
    <property type="match status" value="1"/>
</dbReference>
<dbReference type="KEGG" id="bgp:BGL_2c13960"/>
<evidence type="ECO:0000259" key="1">
    <source>
        <dbReference type="Pfam" id="PF24604"/>
    </source>
</evidence>
<proteinExistence type="predicted"/>
<dbReference type="SUPFAM" id="SSF48452">
    <property type="entry name" value="TPR-like"/>
    <property type="match status" value="1"/>
</dbReference>
<keyword evidence="3" id="KW-1185">Reference proteome</keyword>
<protein>
    <submittedName>
        <fullName evidence="2">Tetratricopeptide TPR_2</fullName>
    </submittedName>
</protein>
<organism evidence="2 3">
    <name type="scientific">Burkholderia plantarii</name>
    <dbReference type="NCBI Taxonomy" id="41899"/>
    <lineage>
        <taxon>Bacteria</taxon>
        <taxon>Pseudomonadati</taxon>
        <taxon>Pseudomonadota</taxon>
        <taxon>Betaproteobacteria</taxon>
        <taxon>Burkholderiales</taxon>
        <taxon>Burkholderiaceae</taxon>
        <taxon>Burkholderia</taxon>
    </lineage>
</organism>
<sequence length="1424" mass="153101">MLAGTDSLTIAYLEAWLRIEPDAADVQAELTRAYLTGGRSADVARMLARLDASRDPSARQNALAIRISLAQRALYGLKPGDPARAARIRELDALLQGAVDQPWDVEALTALARQARGLGDNALAGRYYALLARRDTAHADAWLAELAATRLGGQNYREAADAWFAVQARATTRAARRDAFAAGVKALQSGNDMAGAMAAAQAHLGDLRDDPDTLRFLSNVALAAGRPDLAAQYVKRLLQVLGDAGRVDGAPRVGLAAWHGADPAPWRADARAATGVARVSRVVAAPPARPGVEAPADAGHAAHDDTLVMHRDARVAAGAALDSRVATAPPARPGIEAPASAGHAAHDDALVVHRNARGVWLRAAWLPAFHAPARPGAALRDAGMRATDPARIVRIAASGDASAASASSMSPAAAVSSAPRAGTPAAARDAARLIRVPVPSSTTVATGAISGDAASAPPTGGAAAGATAPAAAPAADAPKQKAGAADFELAYRVFLAAGDVASAEHVAQQALARDPGSDAWHERLAQVAEWNHHPDLALDNYLALAQSRGDARAWQQVARLAPGLNDQRALLALTLHQADANPGDIKRVDAAVTAYESNADPDGALRFLQARFHGPIGRLVRERYATEAERKGDDDLALATWRDLERDYGPNAGYALKIATMLYTRTQFDAALAAMNEARRGATPADEDFWRFYALLGSTTQQQHDTGAGYRELLASGKASRDDLEAMIGFYDASPLDAARLAEYGYRQSGNVRMLTQAIYYYERAHARGRIAPLLASLTPAQTAAAEQSAPFLLARAQFERDAGRQEDVARDVQRALALAPDSTEAQVTWLWYLNDRGTEAQLRDTMRRDAARAETDAPLWPPMIAAALRLGDGRQALHYLRKQADANRQDPLWRLTFADALELDGRADDAWQLRKSVWIELARRRRDPDAAPLPEAEREDLAGRYVSLATQFGTGDQSRAVLIQLLRADAAGDDAQQGAAAYPSQLGDFAMLPPVRQEAIRRERRVVSAIAREAAVSWAQAQQAPDLEHAWLTRLFIERNSRPVYAEAQLAIDEGDVNTLNRLLDTLPDLIPRQNRVDAQVLTGRLTDAQSSAYQALIATPHDDVMQQQLRDAAMKNAQSVDVGTRYSNQGSLRYNEQSASVGARITPSQSVRLGYRQREQSGDAATLPHIPTQDRVLEAMYRHQGQYDEETVTVGRREALRDITTARVEGKARVNSKLTLTYAAGYNQTATETTQLTVGGVKDLASVGLSYQFDPHWFGSGRYEYSRFLGQDRTYLGDGHLIEVSAGYKIKADYPDYTIRAVFTHGQYGNGNGTPGARLAALLPPGTPVTAAAFMPQTFTQGALLFSFGDDLPDTYTKGWRPMFSAGPVRDSRSGWTGQVEMGLAGSVFGGDQALLYGLYQGASSNSSTSVKEIGARYRWLY</sequence>
<evidence type="ECO:0000313" key="3">
    <source>
        <dbReference type="Proteomes" id="UP000031838"/>
    </source>
</evidence>
<reference evidence="3" key="1">
    <citation type="submission" date="2011-03" db="EMBL/GenBank/DDBJ databases">
        <authorList>
            <person name="Voget S."/>
            <person name="Streit W.R."/>
            <person name="Jaeger K.E."/>
            <person name="Daniel R."/>
        </authorList>
    </citation>
    <scope>NUCLEOTIDE SEQUENCE [LARGE SCALE GENOMIC DNA]</scope>
    <source>
        <strain evidence="3">PG1</strain>
    </source>
</reference>
<reference evidence="2 3" key="2">
    <citation type="journal article" date="2016" name="Appl. Microbiol. Biotechnol.">
        <title>Mutations improving production and secretion of extracellular lipase by Burkholderia glumae PG1.</title>
        <authorList>
            <person name="Knapp A."/>
            <person name="Voget S."/>
            <person name="Gao R."/>
            <person name="Zaburannyi N."/>
            <person name="Krysciak D."/>
            <person name="Breuer M."/>
            <person name="Hauer B."/>
            <person name="Streit W.R."/>
            <person name="Muller R."/>
            <person name="Daniel R."/>
            <person name="Jaeger K.E."/>
        </authorList>
    </citation>
    <scope>NUCLEOTIDE SEQUENCE [LARGE SCALE GENOMIC DNA]</scope>
    <source>
        <strain evidence="2 3">PG1</strain>
    </source>
</reference>
<dbReference type="EMBL" id="CP002581">
    <property type="protein sequence ID" value="AJK49463.1"/>
    <property type="molecule type" value="Genomic_DNA"/>
</dbReference>
<evidence type="ECO:0000313" key="2">
    <source>
        <dbReference type="EMBL" id="AJK49463.1"/>
    </source>
</evidence>
<dbReference type="InterPro" id="IPR057306">
    <property type="entry name" value="B-barrel_PelB_C"/>
</dbReference>
<dbReference type="HOGENOM" id="CLU_004944_0_0_4"/>
<dbReference type="InterPro" id="IPR011990">
    <property type="entry name" value="TPR-like_helical_dom_sf"/>
</dbReference>
<dbReference type="Proteomes" id="UP000031838">
    <property type="component" value="Chromosome 2"/>
</dbReference>
<feature type="domain" description="PelB C-terminal" evidence="1">
    <location>
        <begin position="1117"/>
        <end position="1422"/>
    </location>
</feature>
<gene>
    <name evidence="2" type="ORF">BGL_2c13960</name>
</gene>
<accession>A0A0B6S1D9</accession>